<dbReference type="KEGG" id="sphj:BSL82_05310"/>
<reference evidence="10" key="1">
    <citation type="submission" date="2016-11" db="EMBL/GenBank/DDBJ databases">
        <title>Complete Genome Sequence of alachlor-degrading Sphingomonas sp. strain JJ-A5.</title>
        <authorList>
            <person name="Lee H."/>
            <person name="Ka J.-O."/>
        </authorList>
    </citation>
    <scope>NUCLEOTIDE SEQUENCE [LARGE SCALE GENOMIC DNA]</scope>
    <source>
        <strain evidence="10">JJ-A5</strain>
    </source>
</reference>
<evidence type="ECO:0000256" key="1">
    <source>
        <dbReference type="ARBA" id="ARBA00004651"/>
    </source>
</evidence>
<dbReference type="CDD" id="cd06550">
    <property type="entry name" value="TM_ABC_iron-siderophores_like"/>
    <property type="match status" value="1"/>
</dbReference>
<dbReference type="InterPro" id="IPR000522">
    <property type="entry name" value="ABC_transptr_permease_BtuC"/>
</dbReference>
<sequence>MTEAGTRRWLLFALALCALGLSAVSLTIGPAPLSTAQVVDVLLGGGDPIERAIVVDLRLPRALLALLVGGVLGLGGAAMQGYLRNPLAEPSVLGASNMAALGAVIAFYFGLALIHPLLLPLMAVAGAIIALAPLMLLARRAESPLGLILAGIAISTLAGAGISLALNLAPNPFAAMEIMTWLLGSLENRSFDHLWIALPCIAAGAVLLLWDGRALDALTLGEDGARSLGMRLDMVRLRLLLGVGIGVGGAVAVSGAIGFVGLVVPHIVRPFTDRSPGAVLLPSALAGAALLCAADILVRLVPTANELRLGVVTAFVGVPVFLYHLMRERRLW</sequence>
<evidence type="ECO:0000313" key="9">
    <source>
        <dbReference type="EMBL" id="API58796.1"/>
    </source>
</evidence>
<keyword evidence="4" id="KW-1003">Cell membrane</keyword>
<dbReference type="GO" id="GO:0005886">
    <property type="term" value="C:plasma membrane"/>
    <property type="evidence" value="ECO:0007669"/>
    <property type="project" value="UniProtKB-SubCell"/>
</dbReference>
<evidence type="ECO:0000313" key="10">
    <source>
        <dbReference type="Proteomes" id="UP000182063"/>
    </source>
</evidence>
<dbReference type="GO" id="GO:0022857">
    <property type="term" value="F:transmembrane transporter activity"/>
    <property type="evidence" value="ECO:0007669"/>
    <property type="project" value="InterPro"/>
</dbReference>
<dbReference type="RefSeq" id="WP_072596349.1">
    <property type="nucleotide sequence ID" value="NZ_CP018221.1"/>
</dbReference>
<name>A0A1L3ZT31_9SPHN</name>
<feature type="transmembrane region" description="Helical" evidence="8">
    <location>
        <begin position="279"/>
        <end position="300"/>
    </location>
</feature>
<evidence type="ECO:0000256" key="7">
    <source>
        <dbReference type="ARBA" id="ARBA00023136"/>
    </source>
</evidence>
<evidence type="ECO:0000256" key="8">
    <source>
        <dbReference type="SAM" id="Phobius"/>
    </source>
</evidence>
<feature type="transmembrane region" description="Helical" evidence="8">
    <location>
        <begin position="145"/>
        <end position="166"/>
    </location>
</feature>
<keyword evidence="3" id="KW-0813">Transport</keyword>
<proteinExistence type="inferred from homology"/>
<evidence type="ECO:0000256" key="3">
    <source>
        <dbReference type="ARBA" id="ARBA00022448"/>
    </source>
</evidence>
<dbReference type="FunFam" id="1.10.3470.10:FF:000001">
    <property type="entry name" value="Vitamin B12 ABC transporter permease BtuC"/>
    <property type="match status" value="1"/>
</dbReference>
<comment type="similarity">
    <text evidence="2">Belongs to the binding-protein-dependent transport system permease family. FecCD subfamily.</text>
</comment>
<dbReference type="AlphaFoldDB" id="A0A1L3ZT31"/>
<dbReference type="GO" id="GO:0033214">
    <property type="term" value="P:siderophore-iron import into cell"/>
    <property type="evidence" value="ECO:0007669"/>
    <property type="project" value="TreeGrafter"/>
</dbReference>
<dbReference type="PANTHER" id="PTHR30472:SF25">
    <property type="entry name" value="ABC TRANSPORTER PERMEASE PROTEIN MJ0876-RELATED"/>
    <property type="match status" value="1"/>
</dbReference>
<dbReference type="SUPFAM" id="SSF81345">
    <property type="entry name" value="ABC transporter involved in vitamin B12 uptake, BtuC"/>
    <property type="match status" value="1"/>
</dbReference>
<dbReference type="Pfam" id="PF01032">
    <property type="entry name" value="FecCD"/>
    <property type="match status" value="1"/>
</dbReference>
<dbReference type="EMBL" id="CP018221">
    <property type="protein sequence ID" value="API58796.1"/>
    <property type="molecule type" value="Genomic_DNA"/>
</dbReference>
<feature type="transmembrane region" description="Helical" evidence="8">
    <location>
        <begin position="193"/>
        <end position="210"/>
    </location>
</feature>
<keyword evidence="7 8" id="KW-0472">Membrane</keyword>
<dbReference type="OrthoDB" id="9811975at2"/>
<gene>
    <name evidence="9" type="ORF">BSL82_05310</name>
</gene>
<evidence type="ECO:0000256" key="5">
    <source>
        <dbReference type="ARBA" id="ARBA00022692"/>
    </source>
</evidence>
<comment type="subcellular location">
    <subcellularLocation>
        <location evidence="1">Cell membrane</location>
        <topology evidence="1">Multi-pass membrane protein</topology>
    </subcellularLocation>
</comment>
<dbReference type="PANTHER" id="PTHR30472">
    <property type="entry name" value="FERRIC ENTEROBACTIN TRANSPORT SYSTEM PERMEASE PROTEIN"/>
    <property type="match status" value="1"/>
</dbReference>
<dbReference type="STRING" id="1921510.BSL82_05310"/>
<accession>A0A1L3ZT31</accession>
<feature type="transmembrane region" description="Helical" evidence="8">
    <location>
        <begin position="307"/>
        <end position="326"/>
    </location>
</feature>
<dbReference type="Proteomes" id="UP000182063">
    <property type="component" value="Chromosome"/>
</dbReference>
<keyword evidence="10" id="KW-1185">Reference proteome</keyword>
<organism evidence="9 10">
    <name type="scientific">Tardibacter chloracetimidivorans</name>
    <dbReference type="NCBI Taxonomy" id="1921510"/>
    <lineage>
        <taxon>Bacteria</taxon>
        <taxon>Pseudomonadati</taxon>
        <taxon>Pseudomonadota</taxon>
        <taxon>Alphaproteobacteria</taxon>
        <taxon>Sphingomonadales</taxon>
        <taxon>Sphingomonadaceae</taxon>
        <taxon>Tardibacter</taxon>
    </lineage>
</organism>
<feature type="transmembrane region" description="Helical" evidence="8">
    <location>
        <begin position="239"/>
        <end position="267"/>
    </location>
</feature>
<feature type="transmembrane region" description="Helical" evidence="8">
    <location>
        <begin position="60"/>
        <end position="79"/>
    </location>
</feature>
<protein>
    <submittedName>
        <fullName evidence="9">ABC transporter permease</fullName>
    </submittedName>
</protein>
<dbReference type="InterPro" id="IPR037294">
    <property type="entry name" value="ABC_BtuC-like"/>
</dbReference>
<evidence type="ECO:0000256" key="2">
    <source>
        <dbReference type="ARBA" id="ARBA00007935"/>
    </source>
</evidence>
<feature type="transmembrane region" description="Helical" evidence="8">
    <location>
        <begin position="117"/>
        <end position="138"/>
    </location>
</feature>
<feature type="transmembrane region" description="Helical" evidence="8">
    <location>
        <begin position="91"/>
        <end position="111"/>
    </location>
</feature>
<evidence type="ECO:0000256" key="4">
    <source>
        <dbReference type="ARBA" id="ARBA00022475"/>
    </source>
</evidence>
<keyword evidence="5 8" id="KW-0812">Transmembrane</keyword>
<evidence type="ECO:0000256" key="6">
    <source>
        <dbReference type="ARBA" id="ARBA00022989"/>
    </source>
</evidence>
<dbReference type="Gene3D" id="1.10.3470.10">
    <property type="entry name" value="ABC transporter involved in vitamin B12 uptake, BtuC"/>
    <property type="match status" value="1"/>
</dbReference>
<keyword evidence="6 8" id="KW-1133">Transmembrane helix</keyword>